<dbReference type="CDD" id="cd06222">
    <property type="entry name" value="RNase_H_like"/>
    <property type="match status" value="1"/>
</dbReference>
<dbReference type="InterPro" id="IPR036397">
    <property type="entry name" value="RNaseH_sf"/>
</dbReference>
<dbReference type="SUPFAM" id="SSF53098">
    <property type="entry name" value="Ribonuclease H-like"/>
    <property type="match status" value="1"/>
</dbReference>
<dbReference type="AlphaFoldDB" id="A0A1U7W939"/>
<protein>
    <submittedName>
        <fullName evidence="3">Uncharacterized protein LOC104226268</fullName>
    </submittedName>
</protein>
<dbReference type="PANTHER" id="PTHR47723">
    <property type="entry name" value="OS05G0353850 PROTEIN"/>
    <property type="match status" value="1"/>
</dbReference>
<gene>
    <name evidence="3" type="primary">LOC104226268</name>
</gene>
<dbReference type="OrthoDB" id="1304701at2759"/>
<feature type="domain" description="RNase H type-1" evidence="1">
    <location>
        <begin position="9"/>
        <end position="95"/>
    </location>
</feature>
<dbReference type="InterPro" id="IPR053151">
    <property type="entry name" value="RNase_H-like"/>
</dbReference>
<reference evidence="2" key="1">
    <citation type="journal article" date="2013" name="Genome Biol.">
        <title>Reference genomes and transcriptomes of Nicotiana sylvestris and Nicotiana tomentosiformis.</title>
        <authorList>
            <person name="Sierro N."/>
            <person name="Battey J.N."/>
            <person name="Ouadi S."/>
            <person name="Bovet L."/>
            <person name="Goepfert S."/>
            <person name="Bakaher N."/>
            <person name="Peitsch M.C."/>
            <person name="Ivanov N.V."/>
        </authorList>
    </citation>
    <scope>NUCLEOTIDE SEQUENCE [LARGE SCALE GENOMIC DNA]</scope>
</reference>
<reference evidence="3" key="2">
    <citation type="submission" date="2025-08" db="UniProtKB">
        <authorList>
            <consortium name="RefSeq"/>
        </authorList>
    </citation>
    <scope>IDENTIFICATION</scope>
    <source>
        <tissue evidence="3">Leaf</tissue>
    </source>
</reference>
<dbReference type="GO" id="GO:0004523">
    <property type="term" value="F:RNA-DNA hybrid ribonuclease activity"/>
    <property type="evidence" value="ECO:0007669"/>
    <property type="project" value="InterPro"/>
</dbReference>
<dbReference type="Proteomes" id="UP000189701">
    <property type="component" value="Unplaced"/>
</dbReference>
<evidence type="ECO:0000259" key="1">
    <source>
        <dbReference type="Pfam" id="PF13456"/>
    </source>
</evidence>
<dbReference type="Gene3D" id="3.30.420.10">
    <property type="entry name" value="Ribonuclease H-like superfamily/Ribonuclease H"/>
    <property type="match status" value="1"/>
</dbReference>
<dbReference type="PANTHER" id="PTHR47723:SF19">
    <property type="entry name" value="POLYNUCLEOTIDYL TRANSFERASE, RIBONUCLEASE H-LIKE SUPERFAMILY PROTEIN"/>
    <property type="match status" value="1"/>
</dbReference>
<evidence type="ECO:0000313" key="2">
    <source>
        <dbReference type="Proteomes" id="UP000189701"/>
    </source>
</evidence>
<dbReference type="Pfam" id="PF13456">
    <property type="entry name" value="RVT_3"/>
    <property type="match status" value="1"/>
</dbReference>
<evidence type="ECO:0000313" key="3">
    <source>
        <dbReference type="RefSeq" id="XP_009776517.1"/>
    </source>
</evidence>
<dbReference type="RefSeq" id="XP_009776517.1">
    <property type="nucleotide sequence ID" value="XM_009778215.1"/>
</dbReference>
<accession>A0A1U7W939</accession>
<proteinExistence type="predicted"/>
<dbReference type="InterPro" id="IPR002156">
    <property type="entry name" value="RNaseH_domain"/>
</dbReference>
<sequence>MRMAFSQSLGRGTSNMAEAKAALLGLQWCHSNGYDRIMLECDSKLVIDMLNNTLKPPWHIDSIIKEAQQLIQTHNSVIRHCCRESNNVGDILAKWSHEIHEIMIFNDINLPRQAFGYYKLDKK</sequence>
<dbReference type="InterPro" id="IPR012337">
    <property type="entry name" value="RNaseH-like_sf"/>
</dbReference>
<dbReference type="GO" id="GO:0003676">
    <property type="term" value="F:nucleic acid binding"/>
    <property type="evidence" value="ECO:0007669"/>
    <property type="project" value="InterPro"/>
</dbReference>
<dbReference type="InterPro" id="IPR044730">
    <property type="entry name" value="RNase_H-like_dom_plant"/>
</dbReference>
<organism evidence="2 3">
    <name type="scientific">Nicotiana sylvestris</name>
    <name type="common">Wood tobacco</name>
    <name type="synonym">South American tobacco</name>
    <dbReference type="NCBI Taxonomy" id="4096"/>
    <lineage>
        <taxon>Eukaryota</taxon>
        <taxon>Viridiplantae</taxon>
        <taxon>Streptophyta</taxon>
        <taxon>Embryophyta</taxon>
        <taxon>Tracheophyta</taxon>
        <taxon>Spermatophyta</taxon>
        <taxon>Magnoliopsida</taxon>
        <taxon>eudicotyledons</taxon>
        <taxon>Gunneridae</taxon>
        <taxon>Pentapetalae</taxon>
        <taxon>asterids</taxon>
        <taxon>lamiids</taxon>
        <taxon>Solanales</taxon>
        <taxon>Solanaceae</taxon>
        <taxon>Nicotianoideae</taxon>
        <taxon>Nicotianeae</taxon>
        <taxon>Nicotiana</taxon>
    </lineage>
</organism>
<keyword evidence="2" id="KW-1185">Reference proteome</keyword>
<name>A0A1U7W939_NICSY</name>